<comment type="caution">
    <text evidence="1">The sequence shown here is derived from an EMBL/GenBank/DDBJ whole genome shotgun (WGS) entry which is preliminary data.</text>
</comment>
<proteinExistence type="predicted"/>
<dbReference type="EMBL" id="CABFNS010000933">
    <property type="protein sequence ID" value="VUC36784.1"/>
    <property type="molecule type" value="Genomic_DNA"/>
</dbReference>
<reference evidence="1 2" key="1">
    <citation type="submission" date="2019-06" db="EMBL/GenBank/DDBJ databases">
        <authorList>
            <person name="Broberg M."/>
        </authorList>
    </citation>
    <scope>NUCLEOTIDE SEQUENCE [LARGE SCALE GENOMIC DNA]</scope>
</reference>
<organism evidence="1 2">
    <name type="scientific">Bionectria ochroleuca</name>
    <name type="common">Gliocladium roseum</name>
    <dbReference type="NCBI Taxonomy" id="29856"/>
    <lineage>
        <taxon>Eukaryota</taxon>
        <taxon>Fungi</taxon>
        <taxon>Dikarya</taxon>
        <taxon>Ascomycota</taxon>
        <taxon>Pezizomycotina</taxon>
        <taxon>Sordariomycetes</taxon>
        <taxon>Hypocreomycetidae</taxon>
        <taxon>Hypocreales</taxon>
        <taxon>Bionectriaceae</taxon>
        <taxon>Clonostachys</taxon>
    </lineage>
</organism>
<keyword evidence="2" id="KW-1185">Reference proteome</keyword>
<sequence length="123" mass="14434">MGSSAEKDIIEMTSALSLNETEYQIYTSQREIKKTSERYYGTLRDREGALRTFVRSKHVVQQRPVHKLHVISEQRFRRRQLLAEAISEERCRRRSLFAKAIPEDDDVIMVSKSPDDQKPEEAH</sequence>
<evidence type="ECO:0000313" key="1">
    <source>
        <dbReference type="EMBL" id="VUC36784.1"/>
    </source>
</evidence>
<dbReference type="Proteomes" id="UP000766486">
    <property type="component" value="Unassembled WGS sequence"/>
</dbReference>
<name>A0ABY6UZM5_BIOOC</name>
<gene>
    <name evidence="1" type="ORF">CLO192961_LOCUS451969</name>
</gene>
<evidence type="ECO:0000313" key="2">
    <source>
        <dbReference type="Proteomes" id="UP000766486"/>
    </source>
</evidence>
<accession>A0ABY6UZM5</accession>
<protein>
    <submittedName>
        <fullName evidence="1">Uncharacterized protein</fullName>
    </submittedName>
</protein>